<dbReference type="STRING" id="1650663.GCA_001486665_02502"/>
<proteinExistence type="predicted"/>
<dbReference type="EMBL" id="SLUM01000031">
    <property type="protein sequence ID" value="TCL53557.1"/>
    <property type="molecule type" value="Genomic_DNA"/>
</dbReference>
<dbReference type="OrthoDB" id="5623881at2"/>
<comment type="caution">
    <text evidence="3">The sequence shown here is derived from an EMBL/GenBank/DDBJ whole genome shotgun (WGS) entry which is preliminary data.</text>
</comment>
<name>A0A4R1QK80_9FIRM</name>
<feature type="compositionally biased region" description="Low complexity" evidence="1">
    <location>
        <begin position="35"/>
        <end position="48"/>
    </location>
</feature>
<keyword evidence="2" id="KW-0472">Membrane</keyword>
<keyword evidence="2" id="KW-1133">Transmembrane helix</keyword>
<feature type="transmembrane region" description="Helical" evidence="2">
    <location>
        <begin position="287"/>
        <end position="312"/>
    </location>
</feature>
<sequence>MLQKDRFSVVKLKAIQKYLARHTVTRTRRFQQDISTDVSSDTSSSESTEYAEQKIQHTTSDLVETTGDVAFDSARVSYIKFKAIREKQMARQANLFQEEPCAIPSDTASSDERTSPFQASHTEIRSQKESGFSETTSAQHKGGSFHTNAAQKHIKQKNTSPAVRSPFATSSSNIPVSKDNRVVEIHSDKSAPHPKIFPQSKKQQVIYQKRMAQLKNNMIQKRAIQKRLEQNAKKATEHSVAFASNVWKSPAQEGSVAVLEQFQRIAAAVWDKIRVALIAAAKTIGSALIAFCGPVVATIIVVLFIAIIAVVLCSPISILFADESNDPTSIPIREIVSETNQEFEDEINSLIEDHPECSDIEIFYDYPDGYTWSSYWPEILALFAVNANLRSDSDVIVIDEAKKEQIQEIFWHMHSIEWEIDEEEISQPAPTPDPVTSTTPDPPAPEYTYTLKITVSSQSVEELANEMEFTSDELDMMHLILTDELKACLMTLYV</sequence>
<evidence type="ECO:0000256" key="1">
    <source>
        <dbReference type="SAM" id="MobiDB-lite"/>
    </source>
</evidence>
<dbReference type="AlphaFoldDB" id="A0A4R1QK80"/>
<evidence type="ECO:0000313" key="4">
    <source>
        <dbReference type="Proteomes" id="UP000295184"/>
    </source>
</evidence>
<protein>
    <submittedName>
        <fullName evidence="3">Uncharacterized protein</fullName>
    </submittedName>
</protein>
<keyword evidence="2" id="KW-0812">Transmembrane</keyword>
<feature type="compositionally biased region" description="Polar residues" evidence="1">
    <location>
        <begin position="157"/>
        <end position="174"/>
    </location>
</feature>
<feature type="region of interest" description="Disordered" evidence="1">
    <location>
        <begin position="32"/>
        <end position="58"/>
    </location>
</feature>
<organism evidence="3 4">
    <name type="scientific">Allofournierella massiliensis</name>
    <dbReference type="NCBI Taxonomy" id="1650663"/>
    <lineage>
        <taxon>Bacteria</taxon>
        <taxon>Bacillati</taxon>
        <taxon>Bacillota</taxon>
        <taxon>Clostridia</taxon>
        <taxon>Eubacteriales</taxon>
        <taxon>Oscillospiraceae</taxon>
        <taxon>Allofournierella</taxon>
    </lineage>
</organism>
<accession>A0A4R1QK80</accession>
<feature type="region of interest" description="Disordered" evidence="1">
    <location>
        <begin position="98"/>
        <end position="174"/>
    </location>
</feature>
<evidence type="ECO:0000256" key="2">
    <source>
        <dbReference type="SAM" id="Phobius"/>
    </source>
</evidence>
<reference evidence="3 4" key="1">
    <citation type="submission" date="2019-03" db="EMBL/GenBank/DDBJ databases">
        <title>Genomic Encyclopedia of Type Strains, Phase IV (KMG-IV): sequencing the most valuable type-strain genomes for metagenomic binning, comparative biology and taxonomic classification.</title>
        <authorList>
            <person name="Goeker M."/>
        </authorList>
    </citation>
    <scope>NUCLEOTIDE SEQUENCE [LARGE SCALE GENOMIC DNA]</scope>
    <source>
        <strain evidence="3 4">DSM 100451</strain>
    </source>
</reference>
<gene>
    <name evidence="3" type="ORF">EDD77_13116</name>
</gene>
<feature type="compositionally biased region" description="Polar residues" evidence="1">
    <location>
        <begin position="129"/>
        <end position="150"/>
    </location>
</feature>
<evidence type="ECO:0000313" key="3">
    <source>
        <dbReference type="EMBL" id="TCL53557.1"/>
    </source>
</evidence>
<dbReference type="RefSeq" id="WP_058965485.1">
    <property type="nucleotide sequence ID" value="NZ_CABKVM010000018.1"/>
</dbReference>
<dbReference type="Proteomes" id="UP000295184">
    <property type="component" value="Unassembled WGS sequence"/>
</dbReference>